<protein>
    <submittedName>
        <fullName evidence="9">Uncharacterized membrane protein YccC</fullName>
    </submittedName>
</protein>
<evidence type="ECO:0000256" key="5">
    <source>
        <dbReference type="ARBA" id="ARBA00023136"/>
    </source>
</evidence>
<feature type="transmembrane region" description="Helical" evidence="7">
    <location>
        <begin position="72"/>
        <end position="92"/>
    </location>
</feature>
<proteinExistence type="inferred from homology"/>
<feature type="transmembrane region" description="Helical" evidence="7">
    <location>
        <begin position="418"/>
        <end position="435"/>
    </location>
</feature>
<dbReference type="InterPro" id="IPR049453">
    <property type="entry name" value="Memb_transporter_dom"/>
</dbReference>
<feature type="domain" description="Integral membrane bound transporter" evidence="8">
    <location>
        <begin position="355"/>
        <end position="479"/>
    </location>
</feature>
<dbReference type="GO" id="GO:0005886">
    <property type="term" value="C:plasma membrane"/>
    <property type="evidence" value="ECO:0007669"/>
    <property type="project" value="UniProtKB-SubCell"/>
</dbReference>
<comment type="subcellular location">
    <subcellularLocation>
        <location evidence="1">Cell membrane</location>
        <topology evidence="1">Multi-pass membrane protein</topology>
    </subcellularLocation>
</comment>
<keyword evidence="3 7" id="KW-0812">Transmembrane</keyword>
<evidence type="ECO:0000256" key="4">
    <source>
        <dbReference type="ARBA" id="ARBA00022989"/>
    </source>
</evidence>
<feature type="transmembrane region" description="Helical" evidence="7">
    <location>
        <begin position="466"/>
        <end position="484"/>
    </location>
</feature>
<dbReference type="PANTHER" id="PTHR30509">
    <property type="entry name" value="P-HYDROXYBENZOIC ACID EFFLUX PUMP SUBUNIT-RELATED"/>
    <property type="match status" value="1"/>
</dbReference>
<evidence type="ECO:0000256" key="7">
    <source>
        <dbReference type="SAM" id="Phobius"/>
    </source>
</evidence>
<dbReference type="AlphaFoldDB" id="A0A1H4M089"/>
<evidence type="ECO:0000256" key="2">
    <source>
        <dbReference type="ARBA" id="ARBA00022475"/>
    </source>
</evidence>
<accession>A0A1H4M089</accession>
<dbReference type="RefSeq" id="WP_208624807.1">
    <property type="nucleotide sequence ID" value="NZ_FNTD01000004.1"/>
</dbReference>
<evidence type="ECO:0000313" key="9">
    <source>
        <dbReference type="EMBL" id="SEB76227.1"/>
    </source>
</evidence>
<feature type="transmembrane region" description="Helical" evidence="7">
    <location>
        <begin position="149"/>
        <end position="166"/>
    </location>
</feature>
<feature type="transmembrane region" description="Helical" evidence="7">
    <location>
        <begin position="32"/>
        <end position="60"/>
    </location>
</feature>
<dbReference type="Proteomes" id="UP000182375">
    <property type="component" value="Unassembled WGS sequence"/>
</dbReference>
<keyword evidence="4 7" id="KW-1133">Transmembrane helix</keyword>
<dbReference type="PANTHER" id="PTHR30509:SF9">
    <property type="entry name" value="MULTIDRUG RESISTANCE PROTEIN MDTO"/>
    <property type="match status" value="1"/>
</dbReference>
<dbReference type="GeneID" id="95509614"/>
<sequence>MSRPAAPLWLVHALRAQRGPVPWSAVTRGALAAGPLLLAGVGTGHTARGVLAAIAAMLAGTNDRPGSRRASVKRLGVPALAGALGLLAGTYAGRGLAAVPLTLVLTLLGLVAGGISAVGAIASAAGTQLLVGAAIGAGMPAAESGWQRALAFLAGAGWLLVLRLALPTPGSFTGDFRFDGERAAVAEVYDAVAALLDAVGGERAAARRASLTAALDHAQDALAGPRLRRYAGSATERRLHAQFAAALPLAEAATALFWSGKPVSARAAEGPRRLAAAVRGNTGPGPLPAPNRSDAALRALDEALLRAAEAFDRGDGADRALVGRRRSARKAWGAAIGAGGREYGLRVCVCFGAGTAIAQALHHTHWDGRHWYWLPATVAFLVKPDLGPLASRVLCRAAGTVLGALVFAAPAALLPRPAGLIALVAVCGALVPVAARHFAAQTTVVTVLVLALVMAGGEPQACVSRIAETLLACALVLVVGHLPMPGKRGGRVRARLAAAGSAAHAYLVHVLGEYDDRAERWALRREAYRTLAEARTAIALAAAELPALARHTSGTDAVADLLERLVDTTTACAVHLDDMGRLTPRHVGQLQHALDELGFQEGEVPLPTAAG</sequence>
<evidence type="ECO:0000256" key="6">
    <source>
        <dbReference type="ARBA" id="ARBA00043993"/>
    </source>
</evidence>
<gene>
    <name evidence="9" type="ORF">SAMN04490357_0325</name>
</gene>
<comment type="similarity">
    <text evidence="6">Belongs to the YccS/YhfK family.</text>
</comment>
<feature type="transmembrane region" description="Helical" evidence="7">
    <location>
        <begin position="393"/>
        <end position="412"/>
    </location>
</feature>
<evidence type="ECO:0000259" key="8">
    <source>
        <dbReference type="Pfam" id="PF13515"/>
    </source>
</evidence>
<dbReference type="Pfam" id="PF13515">
    <property type="entry name" value="FUSC_2"/>
    <property type="match status" value="1"/>
</dbReference>
<dbReference type="STRING" id="67331.SAMN04490357_0325"/>
<organism evidence="9 10">
    <name type="scientific">Streptomyces misionensis</name>
    <dbReference type="NCBI Taxonomy" id="67331"/>
    <lineage>
        <taxon>Bacteria</taxon>
        <taxon>Bacillati</taxon>
        <taxon>Actinomycetota</taxon>
        <taxon>Actinomycetes</taxon>
        <taxon>Kitasatosporales</taxon>
        <taxon>Streptomycetaceae</taxon>
        <taxon>Streptomyces</taxon>
    </lineage>
</organism>
<evidence type="ECO:0000256" key="3">
    <source>
        <dbReference type="ARBA" id="ARBA00022692"/>
    </source>
</evidence>
<keyword evidence="5 7" id="KW-0472">Membrane</keyword>
<evidence type="ECO:0000313" key="10">
    <source>
        <dbReference type="Proteomes" id="UP000182375"/>
    </source>
</evidence>
<feature type="transmembrane region" description="Helical" evidence="7">
    <location>
        <begin position="104"/>
        <end position="137"/>
    </location>
</feature>
<evidence type="ECO:0000256" key="1">
    <source>
        <dbReference type="ARBA" id="ARBA00004651"/>
    </source>
</evidence>
<dbReference type="EMBL" id="FNTD01000004">
    <property type="protein sequence ID" value="SEB76227.1"/>
    <property type="molecule type" value="Genomic_DNA"/>
</dbReference>
<name>A0A1H4M089_9ACTN</name>
<keyword evidence="2" id="KW-1003">Cell membrane</keyword>
<reference evidence="9 10" key="1">
    <citation type="submission" date="2016-10" db="EMBL/GenBank/DDBJ databases">
        <authorList>
            <person name="de Groot N.N."/>
        </authorList>
    </citation>
    <scope>NUCLEOTIDE SEQUENCE [LARGE SCALE GENOMIC DNA]</scope>
    <source>
        <strain evidence="9 10">DSM 40306</strain>
    </source>
</reference>